<evidence type="ECO:0000256" key="1">
    <source>
        <dbReference type="ARBA" id="ARBA00022690"/>
    </source>
</evidence>
<dbReference type="InterPro" id="IPR050098">
    <property type="entry name" value="TFPI/VKTCI-like"/>
</dbReference>
<dbReference type="PANTHER" id="PTHR10083:SF328">
    <property type="entry name" value="TISSUE FACTOR PATHWAY INHIBITOR"/>
    <property type="match status" value="1"/>
</dbReference>
<evidence type="ECO:0000256" key="3">
    <source>
        <dbReference type="ARBA" id="ARBA00023157"/>
    </source>
</evidence>
<dbReference type="PROSITE" id="PS50279">
    <property type="entry name" value="BPTI_KUNITZ_2"/>
    <property type="match status" value="2"/>
</dbReference>
<protein>
    <submittedName>
        <fullName evidence="7">Papilin-like</fullName>
    </submittedName>
</protein>
<dbReference type="InterPro" id="IPR020901">
    <property type="entry name" value="Prtase_inh_Kunz-CS"/>
</dbReference>
<keyword evidence="2" id="KW-0722">Serine protease inhibitor</keyword>
<dbReference type="GeneID" id="106175528"/>
<keyword evidence="3" id="KW-1015">Disulfide bond</keyword>
<evidence type="ECO:0000259" key="5">
    <source>
        <dbReference type="PROSITE" id="PS50279"/>
    </source>
</evidence>
<evidence type="ECO:0000256" key="2">
    <source>
        <dbReference type="ARBA" id="ARBA00022900"/>
    </source>
</evidence>
<name>A0A1S3JRS0_LINAN</name>
<dbReference type="PRINTS" id="PR00759">
    <property type="entry name" value="BASICPTASE"/>
</dbReference>
<evidence type="ECO:0000313" key="6">
    <source>
        <dbReference type="Proteomes" id="UP000085678"/>
    </source>
</evidence>
<dbReference type="CDD" id="cd00109">
    <property type="entry name" value="Kunitz-type"/>
    <property type="match status" value="2"/>
</dbReference>
<dbReference type="RefSeq" id="XP_013413037.1">
    <property type="nucleotide sequence ID" value="XM_013557583.2"/>
</dbReference>
<dbReference type="InterPro" id="IPR002223">
    <property type="entry name" value="Kunitz_BPTI"/>
</dbReference>
<dbReference type="InParanoid" id="A0A1S3JRS0"/>
<accession>A0A1S3JRS0</accession>
<keyword evidence="1" id="KW-0646">Protease inhibitor</keyword>
<dbReference type="Pfam" id="PF00014">
    <property type="entry name" value="Kunitz_BPTI"/>
    <property type="match status" value="2"/>
</dbReference>
<evidence type="ECO:0000313" key="7">
    <source>
        <dbReference type="RefSeq" id="XP_013413037.1"/>
    </source>
</evidence>
<dbReference type="FunFam" id="4.10.410.10:FF:000005">
    <property type="entry name" value="Pancreatic trypsin inhibitor"/>
    <property type="match status" value="1"/>
</dbReference>
<dbReference type="PROSITE" id="PS00280">
    <property type="entry name" value="BPTI_KUNITZ_1"/>
    <property type="match status" value="1"/>
</dbReference>
<dbReference type="Proteomes" id="UP000085678">
    <property type="component" value="Unplaced"/>
</dbReference>
<dbReference type="PANTHER" id="PTHR10083">
    <property type="entry name" value="KUNITZ-TYPE PROTEASE INHIBITOR-RELATED"/>
    <property type="match status" value="1"/>
</dbReference>
<evidence type="ECO:0000256" key="4">
    <source>
        <dbReference type="SAM" id="SignalP"/>
    </source>
</evidence>
<dbReference type="OrthoDB" id="5950222at2759"/>
<feature type="domain" description="BPTI/Kunitz inhibitor" evidence="5">
    <location>
        <begin position="116"/>
        <end position="168"/>
    </location>
</feature>
<dbReference type="GO" id="GO:0004867">
    <property type="term" value="F:serine-type endopeptidase inhibitor activity"/>
    <property type="evidence" value="ECO:0007669"/>
    <property type="project" value="UniProtKB-KW"/>
</dbReference>
<keyword evidence="6" id="KW-1185">Reference proteome</keyword>
<dbReference type="GO" id="GO:0005615">
    <property type="term" value="C:extracellular space"/>
    <property type="evidence" value="ECO:0007669"/>
    <property type="project" value="TreeGrafter"/>
</dbReference>
<dbReference type="AlphaFoldDB" id="A0A1S3JRS0"/>
<dbReference type="SUPFAM" id="SSF57362">
    <property type="entry name" value="BPTI-like"/>
    <property type="match status" value="2"/>
</dbReference>
<feature type="domain" description="BPTI/Kunitz inhibitor" evidence="5">
    <location>
        <begin position="174"/>
        <end position="224"/>
    </location>
</feature>
<gene>
    <name evidence="7" type="primary">LOC106175528</name>
</gene>
<keyword evidence="4" id="KW-0732">Signal</keyword>
<feature type="signal peptide" evidence="4">
    <location>
        <begin position="1"/>
        <end position="23"/>
    </location>
</feature>
<dbReference type="OMA" id="HRRINDH"/>
<organism evidence="6 7">
    <name type="scientific">Lingula anatina</name>
    <name type="common">Brachiopod</name>
    <name type="synonym">Lingula unguis</name>
    <dbReference type="NCBI Taxonomy" id="7574"/>
    <lineage>
        <taxon>Eukaryota</taxon>
        <taxon>Metazoa</taxon>
        <taxon>Spiralia</taxon>
        <taxon>Lophotrochozoa</taxon>
        <taxon>Brachiopoda</taxon>
        <taxon>Linguliformea</taxon>
        <taxon>Lingulata</taxon>
        <taxon>Lingulida</taxon>
        <taxon>Linguloidea</taxon>
        <taxon>Lingulidae</taxon>
        <taxon>Lingula</taxon>
    </lineage>
</organism>
<reference evidence="7" key="1">
    <citation type="submission" date="2025-08" db="UniProtKB">
        <authorList>
            <consortium name="RefSeq"/>
        </authorList>
    </citation>
    <scope>IDENTIFICATION</scope>
    <source>
        <tissue evidence="7">Gonads</tissue>
    </source>
</reference>
<dbReference type="Gene3D" id="4.10.410.10">
    <property type="entry name" value="Pancreatic trypsin inhibitor Kunitz domain"/>
    <property type="match status" value="2"/>
</dbReference>
<proteinExistence type="predicted"/>
<dbReference type="SMART" id="SM00131">
    <property type="entry name" value="KU"/>
    <property type="match status" value="2"/>
</dbReference>
<sequence>MGPNIAVFVRLWVILEAITLVAAASTYSHRSYVKVSRRFHQHRRINDHSSGQTVSQNAVTNSQVPVAPEPVQHVHLDPCQVTVCPEGHMCVAIESQCNGGELVADCQPMKATTNICREPRDKGDVFCNGRHSRWYYDSEIGRCRRLLYSGCGGNNNNFPSRDMCERACVREKVCCFRSDPGPCRANIPRWYFDSIDGACKQFTYGGCKGNGNNFETELQCQGLCTY</sequence>
<dbReference type="KEGG" id="lak:106175528"/>
<dbReference type="InterPro" id="IPR036880">
    <property type="entry name" value="Kunitz_BPTI_sf"/>
</dbReference>
<feature type="chain" id="PRO_5010197148" evidence="4">
    <location>
        <begin position="24"/>
        <end position="226"/>
    </location>
</feature>